<reference evidence="1 2" key="1">
    <citation type="journal article" date="2022" name="Nat. Ecol. Evol.">
        <title>A masculinizing supergene underlies an exaggerated male reproductive morph in a spider.</title>
        <authorList>
            <person name="Hendrickx F."/>
            <person name="De Corte Z."/>
            <person name="Sonet G."/>
            <person name="Van Belleghem S.M."/>
            <person name="Kostlbacher S."/>
            <person name="Vangestel C."/>
        </authorList>
    </citation>
    <scope>NUCLEOTIDE SEQUENCE [LARGE SCALE GENOMIC DNA]</scope>
    <source>
        <strain evidence="1">W744_W776</strain>
    </source>
</reference>
<dbReference type="InterPro" id="IPR004245">
    <property type="entry name" value="DUF229"/>
</dbReference>
<evidence type="ECO:0000313" key="2">
    <source>
        <dbReference type="Proteomes" id="UP000827092"/>
    </source>
</evidence>
<dbReference type="CDD" id="cd16021">
    <property type="entry name" value="ALP_like"/>
    <property type="match status" value="1"/>
</dbReference>
<dbReference type="SUPFAM" id="SSF53649">
    <property type="entry name" value="Alkaline phosphatase-like"/>
    <property type="match status" value="1"/>
</dbReference>
<dbReference type="AlphaFoldDB" id="A0AAV6VKF3"/>
<dbReference type="Gene3D" id="3.40.720.10">
    <property type="entry name" value="Alkaline Phosphatase, subunit A"/>
    <property type="match status" value="1"/>
</dbReference>
<dbReference type="InterPro" id="IPR017850">
    <property type="entry name" value="Alkaline_phosphatase_core_sf"/>
</dbReference>
<dbReference type="GO" id="GO:0005615">
    <property type="term" value="C:extracellular space"/>
    <property type="evidence" value="ECO:0007669"/>
    <property type="project" value="TreeGrafter"/>
</dbReference>
<sequence>MRPIEIGNNEFIYYDLEKEEPVLPEQKCQFPRIHPFDQSILNYLSEPKEITCKERIAPLTYIDKSGWLKYNLTAITSQGYVASKLSCDYSDIIRKNDFEVEYAPPVPLSENGTLVRSDFVYVSCYNFAGIAFYTNVHCHVFPHKRNLNTWKNTDKNHSRYNALIIGIDSLSRLSFIRNLPKTYKFLIKNLEAFVFRGMTKVGDNTFPNLGAILTGKSVFGNELPHVENPTGTYDSWPCIWKNFSTAGYATLYAEDRPDISLFNYLRGGLRDPPTDHYMRPFWLAVQNSKLHRLSSNLCFGSVPKHLLQLQYVTSFVKKYSEKKCPYFGFSFMVELSHDYASQVASADEDLVLWLKDLFDSGHLNRTFLIFLSDHGHRFDPMRATLVGRIEERMPFLAMVVPKSILNSQAHVANNLKINQGRLTTPYDTYFTLLDILSFSENNTELGSMTSSRGTSLLGPISPNRTCSSSGIPDHYCTCETEKELPISDPRSQTAASTLIYTINKLLKYHANFCSDLSLSEIIRADMIVASREVIVNSRVYFGKLVEDGAATRGMFNKLRVIVKTEPGLALFEGTVLFREDDHSVSVLGDISRINQYGTQSSCIDDAVLRKFCYCKNLLQ</sequence>
<organism evidence="1 2">
    <name type="scientific">Oedothorax gibbosus</name>
    <dbReference type="NCBI Taxonomy" id="931172"/>
    <lineage>
        <taxon>Eukaryota</taxon>
        <taxon>Metazoa</taxon>
        <taxon>Ecdysozoa</taxon>
        <taxon>Arthropoda</taxon>
        <taxon>Chelicerata</taxon>
        <taxon>Arachnida</taxon>
        <taxon>Araneae</taxon>
        <taxon>Araneomorphae</taxon>
        <taxon>Entelegynae</taxon>
        <taxon>Araneoidea</taxon>
        <taxon>Linyphiidae</taxon>
        <taxon>Erigoninae</taxon>
        <taxon>Oedothorax</taxon>
    </lineage>
</organism>
<dbReference type="PANTHER" id="PTHR10974:SF1">
    <property type="entry name" value="FI08016P-RELATED"/>
    <property type="match status" value="1"/>
</dbReference>
<protein>
    <submittedName>
        <fullName evidence="1">Uncharacterized protein</fullName>
    </submittedName>
</protein>
<proteinExistence type="predicted"/>
<accession>A0AAV6VKF3</accession>
<comment type="caution">
    <text evidence="1">The sequence shown here is derived from an EMBL/GenBank/DDBJ whole genome shotgun (WGS) entry which is preliminary data.</text>
</comment>
<name>A0AAV6VKF3_9ARAC</name>
<dbReference type="Pfam" id="PF02995">
    <property type="entry name" value="DUF229"/>
    <property type="match status" value="1"/>
</dbReference>
<dbReference type="PANTHER" id="PTHR10974">
    <property type="entry name" value="FI08016P-RELATED"/>
    <property type="match status" value="1"/>
</dbReference>
<evidence type="ECO:0000313" key="1">
    <source>
        <dbReference type="EMBL" id="KAG8197144.1"/>
    </source>
</evidence>
<dbReference type="EMBL" id="JAFNEN010000058">
    <property type="protein sequence ID" value="KAG8197144.1"/>
    <property type="molecule type" value="Genomic_DNA"/>
</dbReference>
<dbReference type="Proteomes" id="UP000827092">
    <property type="component" value="Unassembled WGS sequence"/>
</dbReference>
<dbReference type="FunFam" id="3.40.720.10:FF:000017">
    <property type="entry name" value="Predicted protein"/>
    <property type="match status" value="1"/>
</dbReference>
<gene>
    <name evidence="1" type="ORF">JTE90_011306</name>
</gene>
<keyword evidence="2" id="KW-1185">Reference proteome</keyword>